<dbReference type="Proteomes" id="UP000281431">
    <property type="component" value="Unassembled WGS sequence"/>
</dbReference>
<organism evidence="1 2">
    <name type="scientific">Natrarchaeobius chitinivorans</name>
    <dbReference type="NCBI Taxonomy" id="1679083"/>
    <lineage>
        <taxon>Archaea</taxon>
        <taxon>Methanobacteriati</taxon>
        <taxon>Methanobacteriota</taxon>
        <taxon>Stenosarchaea group</taxon>
        <taxon>Halobacteria</taxon>
        <taxon>Halobacteriales</taxon>
        <taxon>Natrialbaceae</taxon>
        <taxon>Natrarchaeobius</taxon>
    </lineage>
</organism>
<gene>
    <name evidence="1" type="ORF">EA472_21040</name>
</gene>
<comment type="caution">
    <text evidence="1">The sequence shown here is derived from an EMBL/GenBank/DDBJ whole genome shotgun (WGS) entry which is preliminary data.</text>
</comment>
<proteinExistence type="predicted"/>
<dbReference type="EMBL" id="REFZ01000029">
    <property type="protein sequence ID" value="RQG95739.1"/>
    <property type="molecule type" value="Genomic_DNA"/>
</dbReference>
<evidence type="ECO:0000313" key="1">
    <source>
        <dbReference type="EMBL" id="RQG95739.1"/>
    </source>
</evidence>
<evidence type="ECO:0000313" key="2">
    <source>
        <dbReference type="Proteomes" id="UP000281431"/>
    </source>
</evidence>
<reference evidence="1 2" key="1">
    <citation type="submission" date="2018-10" db="EMBL/GenBank/DDBJ databases">
        <title>Natrarchaeobius chitinivorans gen. nov., sp. nov., and Natrarchaeobius haloalkaliphilus sp. nov., alkaliphilic, chitin-utilizing haloarchaea from hypersaline alkaline lakes.</title>
        <authorList>
            <person name="Sorokin D.Y."/>
            <person name="Elcheninov A.G."/>
            <person name="Kostrikina N.A."/>
            <person name="Bale N.J."/>
            <person name="Sinninghe Damste J.S."/>
            <person name="Khijniak T.V."/>
            <person name="Kublanov I.V."/>
            <person name="Toshchakov S.V."/>
        </authorList>
    </citation>
    <scope>NUCLEOTIDE SEQUENCE [LARGE SCALE GENOMIC DNA]</scope>
    <source>
        <strain evidence="1 2">AArcht7</strain>
    </source>
</reference>
<sequence length="85" mass="8995">MFSLLVPGVLARVWRSSERVKALVRGASWRFLGSVAVFLAVVGLGSGVYPGGERGSSPGAVVVGWVAVFVPVAERVEFLAGRHEQ</sequence>
<accession>A0A3N6P9T7</accession>
<protein>
    <submittedName>
        <fullName evidence="1">Uncharacterized protein</fullName>
    </submittedName>
</protein>
<name>A0A3N6P9T7_NATCH</name>
<dbReference type="AlphaFoldDB" id="A0A3N6P9T7"/>
<keyword evidence="2" id="KW-1185">Reference proteome</keyword>